<dbReference type="Gene3D" id="2.60.40.150">
    <property type="entry name" value="C2 domain"/>
    <property type="match status" value="1"/>
</dbReference>
<dbReference type="InterPro" id="IPR044511">
    <property type="entry name" value="At1g03370/At5g50170-like"/>
</dbReference>
<dbReference type="SUPFAM" id="SSF49562">
    <property type="entry name" value="C2 domain (Calcium/lipid-binding domain, CaLB)"/>
    <property type="match status" value="1"/>
</dbReference>
<feature type="compositionally biased region" description="Low complexity" evidence="1">
    <location>
        <begin position="17"/>
        <end position="35"/>
    </location>
</feature>
<dbReference type="PANTHER" id="PTHR46296">
    <property type="entry name" value="BNAA05G37250D PROTEIN"/>
    <property type="match status" value="1"/>
</dbReference>
<accession>A0A835WL83</accession>
<feature type="domain" description="C2" evidence="3">
    <location>
        <begin position="257"/>
        <end position="408"/>
    </location>
</feature>
<evidence type="ECO:0000313" key="4">
    <source>
        <dbReference type="EMBL" id="KAG2449652.1"/>
    </source>
</evidence>
<sequence>MAAAGTQQSLAPLPTYRQRQAPAAAAAAAAATTRPTSRRRAWQPLCGPSALAPGMTSWGRQQQLPHPQSGPSLTRAPAISIPNTPSRAAVPALAVVPPTPAVAGAAGALQRAVPILNRGGGGGGSASAAAGPAASSAEVWAAPPSPTTTTAVDVAAADVAAAWSGIEAAAAAAAAPPASSAAAGSSSSSIAVAALLRRINSHLPPHPRLQASGSASTAAAAAAAAGGDLAGGSRRDVDAAAAAAVAATNRAQYASAVAASLRRQHRDQLTASDLFLVVHVEGATNLMPGRRGGITSCDPYVKGWLQWPAPAAAGAPSRGGGGKSRAAAAAVHHTPAQKTRVLYINKNPLWHQRLTFGLAGVGEGAELRLQVKDYDGPVAPASVAGQASPLDLVSVLRDVHELGRDQCFTLALKAEDGTSRPGKLHVRISVHEQSSNAQATVLADAMERRATVGSALRGRRLHVGVSQLAGLTGLRGREHDLVLEFRLCGAVVHRPLSCLGIAGGRAQPQQLDGAAAAGGGGVGGGVAATAATAAAGAAAAAAVGPLLAAAELDLDAALREPLGSWAEEQKFGDVHVSLLLHKKKDGGLKSGAAAAAAAGAGDSSKPAAPISINAGEYKVIAKTQVPLWDVHLRPRADAVAAAVGGGPAEATAAAGAPPAVPVLQRALAGLSAAKASLPRGWPGPLLAAAVVALVAAKLMPLLGLLSATAATVVSGVASLAFMLGFVGLAEAAASGPRHGGGGGDGVEVAAPEAPRPQLAQMDLAAPPLVYGRWYSRRMEQLDEAVFRAPAAQAAAAAGVARGMRKAAAAAATEAVEARLVLEIMPPAPTPAAAAAAAAPEVPLPVDFNAPDVDAPEQPLSQTATLSLPGGVPVCNMVVGCGPNATFRHLFAPGSELASRVAEAQGVMGRMVLRPWTAGPSAPPLMSCEMTYTAKSKWPFIPDSAAIQKQEVLEKCDGGWVVTNCILPDVSSGLVAIRVKAVGRHAGPGRTLLTATLTVEHTHETQRSGLFGVIKRAAPGATQGYYAELRKQMEAMGISVSDSPAAAAATAAPAAA</sequence>
<keyword evidence="5" id="KW-1185">Reference proteome</keyword>
<comment type="caution">
    <text evidence="4">The sequence shown here is derived from an EMBL/GenBank/DDBJ whole genome shotgun (WGS) entry which is preliminary data.</text>
</comment>
<dbReference type="Proteomes" id="UP000613740">
    <property type="component" value="Unassembled WGS sequence"/>
</dbReference>
<dbReference type="PANTHER" id="PTHR46296:SF8">
    <property type="entry name" value="OS06G0297800 PROTEIN"/>
    <property type="match status" value="1"/>
</dbReference>
<feature type="region of interest" description="Disordered" evidence="1">
    <location>
        <begin position="1"/>
        <end position="72"/>
    </location>
</feature>
<dbReference type="AlphaFoldDB" id="A0A835WL83"/>
<dbReference type="Pfam" id="PF00168">
    <property type="entry name" value="C2"/>
    <property type="match status" value="1"/>
</dbReference>
<dbReference type="OrthoDB" id="545639at2759"/>
<keyword evidence="2" id="KW-0472">Membrane</keyword>
<feature type="compositionally biased region" description="Polar residues" evidence="1">
    <location>
        <begin position="58"/>
        <end position="72"/>
    </location>
</feature>
<gene>
    <name evidence="4" type="ORF">HYH02_005184</name>
</gene>
<evidence type="ECO:0000313" key="5">
    <source>
        <dbReference type="Proteomes" id="UP000613740"/>
    </source>
</evidence>
<name>A0A835WL83_9CHLO</name>
<proteinExistence type="predicted"/>
<dbReference type="InterPro" id="IPR000008">
    <property type="entry name" value="C2_dom"/>
</dbReference>
<keyword evidence="2" id="KW-1133">Transmembrane helix</keyword>
<dbReference type="InterPro" id="IPR035892">
    <property type="entry name" value="C2_domain_sf"/>
</dbReference>
<evidence type="ECO:0000256" key="1">
    <source>
        <dbReference type="SAM" id="MobiDB-lite"/>
    </source>
</evidence>
<reference evidence="4" key="1">
    <citation type="journal article" date="2020" name="bioRxiv">
        <title>Comparative genomics of Chlamydomonas.</title>
        <authorList>
            <person name="Craig R.J."/>
            <person name="Hasan A.R."/>
            <person name="Ness R.W."/>
            <person name="Keightley P.D."/>
        </authorList>
    </citation>
    <scope>NUCLEOTIDE SEQUENCE</scope>
    <source>
        <strain evidence="4">CCAP 11/173</strain>
    </source>
</reference>
<dbReference type="PROSITE" id="PS50004">
    <property type="entry name" value="C2"/>
    <property type="match status" value="1"/>
</dbReference>
<keyword evidence="2" id="KW-0812">Transmembrane</keyword>
<protein>
    <recommendedName>
        <fullName evidence="3">C2 domain-containing protein</fullName>
    </recommendedName>
</protein>
<organism evidence="4 5">
    <name type="scientific">Chlamydomonas schloesseri</name>
    <dbReference type="NCBI Taxonomy" id="2026947"/>
    <lineage>
        <taxon>Eukaryota</taxon>
        <taxon>Viridiplantae</taxon>
        <taxon>Chlorophyta</taxon>
        <taxon>core chlorophytes</taxon>
        <taxon>Chlorophyceae</taxon>
        <taxon>CS clade</taxon>
        <taxon>Chlamydomonadales</taxon>
        <taxon>Chlamydomonadaceae</taxon>
        <taxon>Chlamydomonas</taxon>
    </lineage>
</organism>
<evidence type="ECO:0000259" key="3">
    <source>
        <dbReference type="PROSITE" id="PS50004"/>
    </source>
</evidence>
<feature type="compositionally biased region" description="Polar residues" evidence="1">
    <location>
        <begin position="1"/>
        <end position="10"/>
    </location>
</feature>
<dbReference type="CDD" id="cd00030">
    <property type="entry name" value="C2"/>
    <property type="match status" value="1"/>
</dbReference>
<dbReference type="EMBL" id="JAEHOD010000013">
    <property type="protein sequence ID" value="KAG2449652.1"/>
    <property type="molecule type" value="Genomic_DNA"/>
</dbReference>
<dbReference type="SMART" id="SM00239">
    <property type="entry name" value="C2"/>
    <property type="match status" value="1"/>
</dbReference>
<evidence type="ECO:0000256" key="2">
    <source>
        <dbReference type="SAM" id="Phobius"/>
    </source>
</evidence>
<feature type="transmembrane region" description="Helical" evidence="2">
    <location>
        <begin position="681"/>
        <end position="702"/>
    </location>
</feature>
<feature type="transmembrane region" description="Helical" evidence="2">
    <location>
        <begin position="709"/>
        <end position="729"/>
    </location>
</feature>